<dbReference type="InterPro" id="IPR009057">
    <property type="entry name" value="Homeodomain-like_sf"/>
</dbReference>
<dbReference type="KEGG" id="car:cauri_0421"/>
<dbReference type="InterPro" id="IPR036388">
    <property type="entry name" value="WH-like_DNA-bd_sf"/>
</dbReference>
<protein>
    <submittedName>
        <fullName evidence="1">Putative transposase</fullName>
    </submittedName>
</protein>
<sequence>MPTKFNQDAKDRVVRLAEDRILTENISMQAACKIVAPKLGVSWHTARQWTQAARREGRVVESMPEDLAAEKRKVASRKSRAARHQRVVESRLSFFASELDLKS</sequence>
<dbReference type="Proteomes" id="UP000002077">
    <property type="component" value="Chromosome"/>
</dbReference>
<keyword evidence="2" id="KW-1185">Reference proteome</keyword>
<accession>C3PL16</accession>
<dbReference type="AlphaFoldDB" id="C3PL16"/>
<evidence type="ECO:0000313" key="2">
    <source>
        <dbReference type="Proteomes" id="UP000002077"/>
    </source>
</evidence>
<name>C3PL16_CORA7</name>
<dbReference type="EMBL" id="CP001601">
    <property type="protein sequence ID" value="ACP32020.1"/>
    <property type="molecule type" value="Genomic_DNA"/>
</dbReference>
<gene>
    <name evidence="1" type="ordered locus">cauri_0421</name>
</gene>
<reference evidence="1 2" key="1">
    <citation type="journal article" date="2010" name="BMC Genomics">
        <title>Complete genome sequence and lifestyle of black-pigmented Corynebacterium aurimucosum ATCC 700975 (formerly C. nigricans CN-1) isolated from a vaginal swab of a woman with spontaneous abortion.</title>
        <authorList>
            <person name="Trost E."/>
            <person name="Gotker S."/>
            <person name="Schneider J."/>
            <person name="Schneiker-Bekel S."/>
            <person name="Szczepanowski R."/>
            <person name="Tilker A."/>
            <person name="Viehoever P."/>
            <person name="Arnold W."/>
            <person name="Bekel T."/>
            <person name="Blom J."/>
            <person name="Gartemann K.H."/>
            <person name="Linke B."/>
            <person name="Goesmann A."/>
            <person name="Puhler A."/>
            <person name="Shukla S.K."/>
            <person name="Tauch A."/>
        </authorList>
    </citation>
    <scope>NUCLEOTIDE SEQUENCE [LARGE SCALE GENOMIC DNA]</scope>
    <source>
        <strain evidence="2">ATCC 700975 / DSM 44827 / CIP 107346 / CN-1</strain>
    </source>
</reference>
<proteinExistence type="predicted"/>
<dbReference type="HOGENOM" id="CLU_027402_33_6_11"/>
<evidence type="ECO:0000313" key="1">
    <source>
        <dbReference type="EMBL" id="ACP32020.1"/>
    </source>
</evidence>
<dbReference type="GeneID" id="99613280"/>
<dbReference type="SUPFAM" id="SSF46689">
    <property type="entry name" value="Homeodomain-like"/>
    <property type="match status" value="1"/>
</dbReference>
<organism evidence="1 2">
    <name type="scientific">Corynebacterium aurimucosum (strain ATCC 700975 / DSM 44827 / CIP 107346 / CN-1)</name>
    <name type="common">Corynebacterium nigricans</name>
    <dbReference type="NCBI Taxonomy" id="548476"/>
    <lineage>
        <taxon>Bacteria</taxon>
        <taxon>Bacillati</taxon>
        <taxon>Actinomycetota</taxon>
        <taxon>Actinomycetes</taxon>
        <taxon>Mycobacteriales</taxon>
        <taxon>Corynebacteriaceae</taxon>
        <taxon>Corynebacterium</taxon>
    </lineage>
</organism>
<dbReference type="RefSeq" id="WP_010189588.1">
    <property type="nucleotide sequence ID" value="NC_012590.1"/>
</dbReference>
<dbReference type="eggNOG" id="COG2963">
    <property type="taxonomic scope" value="Bacteria"/>
</dbReference>
<dbReference type="Gene3D" id="1.10.10.10">
    <property type="entry name" value="Winged helix-like DNA-binding domain superfamily/Winged helix DNA-binding domain"/>
    <property type="match status" value="1"/>
</dbReference>